<dbReference type="STRING" id="1031564.CINS_0812"/>
<sequence>MQNIGFDSIKFVIPKFAFYKFLKKHDLYTKLRKTNRNKAIEKYTKEKFKSIKTKDKYYEFKVRYINIKPRNKSLSNTIIIIENSKDTHELARKNKKKKDYYVEVQFNGLFQPSKSVMGDVYKILSKMVKRFKAYSFDISCDFFDENTSLRKYEDALREFSYEKELNGEMIFYKKSLYVNKVHSKFFNLDRILIYDKYEKQTSYHKEKIKEEFKGWKRLELTFKLRDKFLKYIQHKHIYDALDFIYDFIALLDKTDNFTKEVLLIKQTKYLINPRWAKDIKPYALKEAV</sequence>
<dbReference type="HOGENOM" id="CLU_1097039_0_0_7"/>
<protein>
    <recommendedName>
        <fullName evidence="3">Replication initiation protein</fullName>
    </recommendedName>
</protein>
<evidence type="ECO:0000313" key="2">
    <source>
        <dbReference type="Proteomes" id="UP000031163"/>
    </source>
</evidence>
<accession>A0A0A8H162</accession>
<gene>
    <name evidence="1" type="ORF">CINS_0812</name>
</gene>
<dbReference type="EMBL" id="CP007770">
    <property type="protein sequence ID" value="AJC87776.1"/>
    <property type="molecule type" value="Genomic_DNA"/>
</dbReference>
<name>A0A0A8H162_9BACT</name>
<dbReference type="KEGG" id="cis:CINS_0812"/>
<proteinExistence type="predicted"/>
<organism evidence="1 2">
    <name type="scientific">Campylobacter insulaenigrae NCTC 12927</name>
    <dbReference type="NCBI Taxonomy" id="1031564"/>
    <lineage>
        <taxon>Bacteria</taxon>
        <taxon>Pseudomonadati</taxon>
        <taxon>Campylobacterota</taxon>
        <taxon>Epsilonproteobacteria</taxon>
        <taxon>Campylobacterales</taxon>
        <taxon>Campylobacteraceae</taxon>
        <taxon>Campylobacter</taxon>
    </lineage>
</organism>
<evidence type="ECO:0000313" key="1">
    <source>
        <dbReference type="EMBL" id="AJC87776.1"/>
    </source>
</evidence>
<evidence type="ECO:0008006" key="3">
    <source>
        <dbReference type="Google" id="ProtNLM"/>
    </source>
</evidence>
<dbReference type="AlphaFoldDB" id="A0A0A8H162"/>
<dbReference type="GeneID" id="74431609"/>
<dbReference type="Proteomes" id="UP000031163">
    <property type="component" value="Chromosome"/>
</dbReference>
<reference evidence="1 2" key="1">
    <citation type="journal article" date="2014" name="Genome Biol. Evol.">
        <title>Comparative Genomics of the Campylobacter lari Group.</title>
        <authorList>
            <person name="Miller W.G."/>
            <person name="Yee E."/>
            <person name="Chapman M.H."/>
            <person name="Smith T.P."/>
            <person name="Bono J.L."/>
            <person name="Huynh S."/>
            <person name="Parker C.T."/>
            <person name="Vandamme P."/>
            <person name="Luong K."/>
            <person name="Korlach J."/>
        </authorList>
    </citation>
    <scope>NUCLEOTIDE SEQUENCE [LARGE SCALE GENOMIC DNA]</scope>
    <source>
        <strain evidence="1 2">NCTC 12927</strain>
    </source>
</reference>
<dbReference type="RefSeq" id="WP_084593985.1">
    <property type="nucleotide sequence ID" value="NZ_CP007770.1"/>
</dbReference>